<dbReference type="Pfam" id="PF08445">
    <property type="entry name" value="FR47"/>
    <property type="match status" value="1"/>
</dbReference>
<evidence type="ECO:0000256" key="2">
    <source>
        <dbReference type="ARBA" id="ARBA00023315"/>
    </source>
</evidence>
<keyword evidence="1 4" id="KW-0808">Transferase</keyword>
<dbReference type="InterPro" id="IPR016181">
    <property type="entry name" value="Acyl_CoA_acyltransferase"/>
</dbReference>
<dbReference type="AlphaFoldDB" id="A0A1X3GW43"/>
<comment type="caution">
    <text evidence="4">The sequence shown here is derived from an EMBL/GenBank/DDBJ whole genome shotgun (WGS) entry which is preliminary data.</text>
</comment>
<proteinExistence type="predicted"/>
<protein>
    <submittedName>
        <fullName evidence="4">GNAT family N-acetyltransferase</fullName>
    </submittedName>
</protein>
<dbReference type="PROSITE" id="PS51186">
    <property type="entry name" value="GNAT"/>
    <property type="match status" value="1"/>
</dbReference>
<dbReference type="PANTHER" id="PTHR43420">
    <property type="entry name" value="ACETYLTRANSFERASE"/>
    <property type="match status" value="1"/>
</dbReference>
<gene>
    <name evidence="4" type="ORF">BSZ18_36020</name>
</gene>
<evidence type="ECO:0000313" key="4">
    <source>
        <dbReference type="EMBL" id="OSJ02233.1"/>
    </source>
</evidence>
<feature type="domain" description="N-acetyltransferase" evidence="3">
    <location>
        <begin position="115"/>
        <end position="243"/>
    </location>
</feature>
<evidence type="ECO:0000259" key="3">
    <source>
        <dbReference type="PROSITE" id="PS51186"/>
    </source>
</evidence>
<name>A0A1X3GW43_9BRAD</name>
<sequence length="243" mass="26077">MPPSSSASIRTRPVSDGDVTLLDRPIWSALTTSHKHLAEGGPGALRYPVDVTPFADMVDMSETSFAELGNLLSGSQVAALFTPEAVDVPAGFKVVLAGPCEQMIGSPADSPLRDAEIVRLGAADVPAMMALTELTKPGPFARRTHELGTFLGIRAGGELVAMAGERMKPGNFVEMTAVCVHPDHRGRGYAQALLAAVARQIEARSEIPFLHVFSSNSSAIALYQRQGMRTRRRLHVTAFMKQR</sequence>
<dbReference type="Gene3D" id="3.40.630.30">
    <property type="match status" value="1"/>
</dbReference>
<organism evidence="4 5">
    <name type="scientific">Bradyrhizobium canariense</name>
    <dbReference type="NCBI Taxonomy" id="255045"/>
    <lineage>
        <taxon>Bacteria</taxon>
        <taxon>Pseudomonadati</taxon>
        <taxon>Pseudomonadota</taxon>
        <taxon>Alphaproteobacteria</taxon>
        <taxon>Hyphomicrobiales</taxon>
        <taxon>Nitrobacteraceae</taxon>
        <taxon>Bradyrhizobium</taxon>
    </lineage>
</organism>
<dbReference type="Proteomes" id="UP000193553">
    <property type="component" value="Unassembled WGS sequence"/>
</dbReference>
<evidence type="ECO:0000256" key="1">
    <source>
        <dbReference type="ARBA" id="ARBA00022679"/>
    </source>
</evidence>
<dbReference type="InterPro" id="IPR000182">
    <property type="entry name" value="GNAT_dom"/>
</dbReference>
<dbReference type="OrthoDB" id="9797456at2"/>
<dbReference type="GO" id="GO:0016747">
    <property type="term" value="F:acyltransferase activity, transferring groups other than amino-acyl groups"/>
    <property type="evidence" value="ECO:0007669"/>
    <property type="project" value="InterPro"/>
</dbReference>
<dbReference type="PANTHER" id="PTHR43420:SF3">
    <property type="entry name" value="N-ACETYLTRANSFERASE DOMAIN-CONTAINING PROTEIN"/>
    <property type="match status" value="1"/>
</dbReference>
<dbReference type="InterPro" id="IPR013653">
    <property type="entry name" value="GCN5-like_dom"/>
</dbReference>
<accession>A0A1X3GW43</accession>
<dbReference type="CDD" id="cd04301">
    <property type="entry name" value="NAT_SF"/>
    <property type="match status" value="1"/>
</dbReference>
<keyword evidence="2" id="KW-0012">Acyltransferase</keyword>
<dbReference type="EMBL" id="NAFI01000189">
    <property type="protein sequence ID" value="OSJ02233.1"/>
    <property type="molecule type" value="Genomic_DNA"/>
</dbReference>
<dbReference type="SUPFAM" id="SSF55729">
    <property type="entry name" value="Acyl-CoA N-acyltransferases (Nat)"/>
    <property type="match status" value="1"/>
</dbReference>
<dbReference type="InterPro" id="IPR050680">
    <property type="entry name" value="YpeA/RimI_acetyltransf"/>
</dbReference>
<reference evidence="4 5" key="1">
    <citation type="submission" date="2017-03" db="EMBL/GenBank/DDBJ databases">
        <title>Whole genome sequences of fourteen strains of Bradyrhizobium canariense and one strain of Bradyrhizobium japonicum isolated from Lupinus (Papilionoideae: Genisteae) species in Algeria.</title>
        <authorList>
            <person name="Crovadore J."/>
            <person name="Chekireb D."/>
            <person name="Brachmann A."/>
            <person name="Chablais R."/>
            <person name="Cochard B."/>
            <person name="Lefort F."/>
        </authorList>
    </citation>
    <scope>NUCLEOTIDE SEQUENCE [LARGE SCALE GENOMIC DNA]</scope>
    <source>
        <strain evidence="4 5">UBMA195</strain>
    </source>
</reference>
<evidence type="ECO:0000313" key="5">
    <source>
        <dbReference type="Proteomes" id="UP000193553"/>
    </source>
</evidence>